<dbReference type="CDD" id="cd04179">
    <property type="entry name" value="DPM_DPG-synthase_like"/>
    <property type="match status" value="1"/>
</dbReference>
<keyword evidence="1" id="KW-0472">Membrane</keyword>
<dbReference type="InterPro" id="IPR001173">
    <property type="entry name" value="Glyco_trans_2-like"/>
</dbReference>
<evidence type="ECO:0000256" key="1">
    <source>
        <dbReference type="SAM" id="Phobius"/>
    </source>
</evidence>
<proteinExistence type="predicted"/>
<dbReference type="Gene3D" id="3.90.550.10">
    <property type="entry name" value="Spore Coat Polysaccharide Biosynthesis Protein SpsA, Chain A"/>
    <property type="match status" value="1"/>
</dbReference>
<dbReference type="Proteomes" id="UP000243904">
    <property type="component" value="Chromosome I"/>
</dbReference>
<dbReference type="RefSeq" id="WP_146686486.1">
    <property type="nucleotide sequence ID" value="NZ_LT629750.1"/>
</dbReference>
<evidence type="ECO:0000313" key="4">
    <source>
        <dbReference type="Proteomes" id="UP000243904"/>
    </source>
</evidence>
<evidence type="ECO:0000313" key="3">
    <source>
        <dbReference type="EMBL" id="SDS09755.1"/>
    </source>
</evidence>
<dbReference type="EMBL" id="LT629750">
    <property type="protein sequence ID" value="SDS09755.1"/>
    <property type="molecule type" value="Genomic_DNA"/>
</dbReference>
<feature type="domain" description="Glycosyltransferase 2-like" evidence="2">
    <location>
        <begin position="3"/>
        <end position="160"/>
    </location>
</feature>
<dbReference type="GO" id="GO:0016740">
    <property type="term" value="F:transferase activity"/>
    <property type="evidence" value="ECO:0007669"/>
    <property type="project" value="UniProtKB-KW"/>
</dbReference>
<keyword evidence="3" id="KW-0808">Transferase</keyword>
<protein>
    <submittedName>
        <fullName evidence="3">Glycosyltransferase involved in cell wall bisynthesis</fullName>
    </submittedName>
</protein>
<feature type="transmembrane region" description="Helical" evidence="1">
    <location>
        <begin position="257"/>
        <end position="280"/>
    </location>
</feature>
<dbReference type="PANTHER" id="PTHR48090">
    <property type="entry name" value="UNDECAPRENYL-PHOSPHATE 4-DEOXY-4-FORMAMIDO-L-ARABINOSE TRANSFERASE-RELATED"/>
    <property type="match status" value="1"/>
</dbReference>
<reference evidence="4" key="1">
    <citation type="submission" date="2016-10" db="EMBL/GenBank/DDBJ databases">
        <authorList>
            <person name="Varghese N."/>
            <person name="Submissions S."/>
        </authorList>
    </citation>
    <scope>NUCLEOTIDE SEQUENCE [LARGE SCALE GENOMIC DNA]</scope>
    <source>
        <strain evidence="4">GAS369</strain>
    </source>
</reference>
<keyword evidence="4" id="KW-1185">Reference proteome</keyword>
<dbReference type="AlphaFoldDB" id="A0A1H1PFF7"/>
<keyword evidence="1" id="KW-1133">Transmembrane helix</keyword>
<organism evidence="3 4">
    <name type="scientific">Bradyrhizobium canariense</name>
    <dbReference type="NCBI Taxonomy" id="255045"/>
    <lineage>
        <taxon>Bacteria</taxon>
        <taxon>Pseudomonadati</taxon>
        <taxon>Pseudomonadota</taxon>
        <taxon>Alphaproteobacteria</taxon>
        <taxon>Hyphomicrobiales</taxon>
        <taxon>Nitrobacteraceae</taxon>
        <taxon>Bradyrhizobium</taxon>
    </lineage>
</organism>
<evidence type="ECO:0000259" key="2">
    <source>
        <dbReference type="Pfam" id="PF00535"/>
    </source>
</evidence>
<dbReference type="Pfam" id="PF00535">
    <property type="entry name" value="Glycos_transf_2"/>
    <property type="match status" value="1"/>
</dbReference>
<dbReference type="PANTHER" id="PTHR48090:SF7">
    <property type="entry name" value="RFBJ PROTEIN"/>
    <property type="match status" value="1"/>
</dbReference>
<gene>
    <name evidence="3" type="ORF">SAMN05444158_0994</name>
</gene>
<dbReference type="InterPro" id="IPR050256">
    <property type="entry name" value="Glycosyltransferase_2"/>
</dbReference>
<keyword evidence="1" id="KW-0812">Transmembrane</keyword>
<dbReference type="InterPro" id="IPR029044">
    <property type="entry name" value="Nucleotide-diphossugar_trans"/>
</dbReference>
<dbReference type="SUPFAM" id="SSF53448">
    <property type="entry name" value="Nucleotide-diphospho-sugar transferases"/>
    <property type="match status" value="1"/>
</dbReference>
<accession>A0A1H1PFF7</accession>
<feature type="transmembrane region" description="Helical" evidence="1">
    <location>
        <begin position="229"/>
        <end position="251"/>
    </location>
</feature>
<sequence length="288" mass="31540">MISVVIPALNERNAIVETVNRVNAVLSGAQLTPYEIIVIDDGSSDGTGQLAEQAGAKVLRHPHNIGYGRSLKDGIFAAKYDVIVISDADGSYPIEAIPKLVERFNQGFDMVVGARTGPNYRESMLKSPLRAVLKMIVEFTANREIPDINSGLRVFRREVAAGYFGHVSDLFSFTTSLTLAYMMNAKFVDYINIDYSERIGRSKVRLFRDSLRTLQYVLEAATYYNPLKIFVLLAVICLSLAVLSLAGGVIFQVVSGFVLGVGAILLSILVVAMGLLAVLLKQIMNQRS</sequence>
<name>A0A1H1PFF7_9BRAD</name>